<keyword evidence="2" id="KW-0472">Membrane</keyword>
<feature type="transmembrane region" description="Helical" evidence="2">
    <location>
        <begin position="25"/>
        <end position="45"/>
    </location>
</feature>
<sequence length="81" mass="8799">MLNEENMAKANKPDNNKKPGFKVKFLNLLLVLLGADLVLLFAPGIGILNSVFFIGDVIGWSALILGIALLVLGFRGLYQAR</sequence>
<gene>
    <name evidence="3" type="ordered locus">Cphamn1_2345</name>
</gene>
<reference evidence="3" key="1">
    <citation type="submission" date="2008-06" db="EMBL/GenBank/DDBJ databases">
        <title>Complete sequence of Chlorobium phaeobacteroides BS1.</title>
        <authorList>
            <consortium name="US DOE Joint Genome Institute"/>
            <person name="Lucas S."/>
            <person name="Copeland A."/>
            <person name="Lapidus A."/>
            <person name="Glavina del Rio T."/>
            <person name="Dalin E."/>
            <person name="Tice H."/>
            <person name="Bruce D."/>
            <person name="Goodwin L."/>
            <person name="Pitluck S."/>
            <person name="Schmutz J."/>
            <person name="Larimer F."/>
            <person name="Land M."/>
            <person name="Hauser L."/>
            <person name="Kyrpides N."/>
            <person name="Ovchinnikova G."/>
            <person name="Li T."/>
            <person name="Liu Z."/>
            <person name="Zhao F."/>
            <person name="Overmann J."/>
            <person name="Bryant D.A."/>
            <person name="Richardson P."/>
        </authorList>
    </citation>
    <scope>NUCLEOTIDE SEQUENCE [LARGE SCALE GENOMIC DNA]</scope>
    <source>
        <strain evidence="3">BS1</strain>
    </source>
</reference>
<evidence type="ECO:0000313" key="3">
    <source>
        <dbReference type="EMBL" id="ACE05246.1"/>
    </source>
</evidence>
<accession>B3EPA7</accession>
<dbReference type="HOGENOM" id="CLU_193577_0_0_10"/>
<keyword evidence="2" id="KW-1133">Transmembrane helix</keyword>
<dbReference type="KEGG" id="cpb:Cphamn1_2345"/>
<feature type="transmembrane region" description="Helical" evidence="2">
    <location>
        <begin position="57"/>
        <end position="78"/>
    </location>
</feature>
<evidence type="ECO:0000256" key="1">
    <source>
        <dbReference type="SAM" id="MobiDB-lite"/>
    </source>
</evidence>
<keyword evidence="2" id="KW-0812">Transmembrane</keyword>
<evidence type="ECO:0000256" key="2">
    <source>
        <dbReference type="SAM" id="Phobius"/>
    </source>
</evidence>
<dbReference type="EMBL" id="CP001101">
    <property type="protein sequence ID" value="ACE05246.1"/>
    <property type="molecule type" value="Genomic_DNA"/>
</dbReference>
<organism evidence="3">
    <name type="scientific">Chlorobium phaeobacteroides (strain BS1)</name>
    <dbReference type="NCBI Taxonomy" id="331678"/>
    <lineage>
        <taxon>Bacteria</taxon>
        <taxon>Pseudomonadati</taxon>
        <taxon>Chlorobiota</taxon>
        <taxon>Chlorobiia</taxon>
        <taxon>Chlorobiales</taxon>
        <taxon>Chlorobiaceae</taxon>
        <taxon>Chlorobium/Pelodictyon group</taxon>
        <taxon>Chlorobium</taxon>
    </lineage>
</organism>
<dbReference type="STRING" id="331678.Cphamn1_2345"/>
<feature type="region of interest" description="Disordered" evidence="1">
    <location>
        <begin position="1"/>
        <end position="20"/>
    </location>
</feature>
<protein>
    <submittedName>
        <fullName evidence="3">Uncharacterized protein</fullName>
    </submittedName>
</protein>
<name>B3EPA7_CHLPB</name>
<dbReference type="AlphaFoldDB" id="B3EPA7"/>
<proteinExistence type="predicted"/>
<dbReference type="eggNOG" id="ENOG5033P6R">
    <property type="taxonomic scope" value="Bacteria"/>
</dbReference>